<evidence type="ECO:0000313" key="12">
    <source>
        <dbReference type="EMBL" id="CAH0557178.1"/>
    </source>
</evidence>
<reference evidence="12" key="1">
    <citation type="submission" date="2021-12" db="EMBL/GenBank/DDBJ databases">
        <authorList>
            <person name="King R."/>
        </authorList>
    </citation>
    <scope>NUCLEOTIDE SEQUENCE</scope>
</reference>
<feature type="compositionally biased region" description="Basic and acidic residues" evidence="10">
    <location>
        <begin position="26"/>
        <end position="63"/>
    </location>
</feature>
<keyword evidence="5" id="KW-0633">Potassium transport</keyword>
<evidence type="ECO:0000313" key="13">
    <source>
        <dbReference type="Proteomes" id="UP001154078"/>
    </source>
</evidence>
<comment type="similarity">
    <text evidence="2">Belongs to the shaker potassium channel beta subunit family.</text>
</comment>
<evidence type="ECO:0000256" key="8">
    <source>
        <dbReference type="ARBA" id="ARBA00023002"/>
    </source>
</evidence>
<dbReference type="GO" id="GO:0008076">
    <property type="term" value="C:voltage-gated potassium channel complex"/>
    <property type="evidence" value="ECO:0007669"/>
    <property type="project" value="TreeGrafter"/>
</dbReference>
<feature type="region of interest" description="Disordered" evidence="10">
    <location>
        <begin position="13"/>
        <end position="63"/>
    </location>
</feature>
<dbReference type="PRINTS" id="PR01577">
    <property type="entry name" value="KCNABCHANNEL"/>
</dbReference>
<protein>
    <recommendedName>
        <fullName evidence="11">NADP-dependent oxidoreductase domain-containing protein</fullName>
    </recommendedName>
</protein>
<dbReference type="SUPFAM" id="SSF51430">
    <property type="entry name" value="NAD(P)-linked oxidoreductase"/>
    <property type="match status" value="1"/>
</dbReference>
<dbReference type="Proteomes" id="UP001154078">
    <property type="component" value="Chromosome 5"/>
</dbReference>
<dbReference type="GO" id="GO:0015459">
    <property type="term" value="F:potassium channel regulator activity"/>
    <property type="evidence" value="ECO:0007669"/>
    <property type="project" value="TreeGrafter"/>
</dbReference>
<evidence type="ECO:0000256" key="7">
    <source>
        <dbReference type="ARBA" id="ARBA00022958"/>
    </source>
</evidence>
<dbReference type="GO" id="GO:0005249">
    <property type="term" value="F:voltage-gated potassium channel activity"/>
    <property type="evidence" value="ECO:0007669"/>
    <property type="project" value="InterPro"/>
</dbReference>
<comment type="subcellular location">
    <subcellularLocation>
        <location evidence="1">Cytoplasm</location>
    </subcellularLocation>
</comment>
<dbReference type="EMBL" id="OV121136">
    <property type="protein sequence ID" value="CAH0557178.1"/>
    <property type="molecule type" value="Genomic_DNA"/>
</dbReference>
<dbReference type="GO" id="GO:0044325">
    <property type="term" value="F:transmembrane transporter binding"/>
    <property type="evidence" value="ECO:0007669"/>
    <property type="project" value="TreeGrafter"/>
</dbReference>
<keyword evidence="4" id="KW-0963">Cytoplasm</keyword>
<keyword evidence="6" id="KW-0521">NADP</keyword>
<gene>
    <name evidence="12" type="ORF">MELIAE_LOCUS7954</name>
</gene>
<evidence type="ECO:0000256" key="9">
    <source>
        <dbReference type="ARBA" id="ARBA00023065"/>
    </source>
</evidence>
<accession>A0A9P0FK82</accession>
<evidence type="ECO:0000259" key="11">
    <source>
        <dbReference type="Pfam" id="PF00248"/>
    </source>
</evidence>
<feature type="domain" description="NADP-dependent oxidoreductase" evidence="11">
    <location>
        <begin position="191"/>
        <end position="514"/>
    </location>
</feature>
<dbReference type="OrthoDB" id="1720422at2759"/>
<evidence type="ECO:0000256" key="3">
    <source>
        <dbReference type="ARBA" id="ARBA00022448"/>
    </source>
</evidence>
<dbReference type="InterPro" id="IPR023210">
    <property type="entry name" value="NADP_OxRdtase_dom"/>
</dbReference>
<dbReference type="InterPro" id="IPR005983">
    <property type="entry name" value="K_chnl_volt-dep_bsu_KCNAB"/>
</dbReference>
<evidence type="ECO:0000256" key="2">
    <source>
        <dbReference type="ARBA" id="ARBA00006515"/>
    </source>
</evidence>
<evidence type="ECO:0000256" key="4">
    <source>
        <dbReference type="ARBA" id="ARBA00022490"/>
    </source>
</evidence>
<evidence type="ECO:0000256" key="10">
    <source>
        <dbReference type="SAM" id="MobiDB-lite"/>
    </source>
</evidence>
<evidence type="ECO:0000256" key="5">
    <source>
        <dbReference type="ARBA" id="ARBA00022538"/>
    </source>
</evidence>
<feature type="non-terminal residue" evidence="12">
    <location>
        <position position="1"/>
    </location>
</feature>
<dbReference type="NCBIfam" id="TIGR01293">
    <property type="entry name" value="Kv_beta"/>
    <property type="match status" value="1"/>
</dbReference>
<keyword evidence="7" id="KW-0630">Potassium</keyword>
<keyword evidence="13" id="KW-1185">Reference proteome</keyword>
<dbReference type="InterPro" id="IPR005399">
    <property type="entry name" value="K_chnl_volt-dep_bsu_KCNAB-rel"/>
</dbReference>
<keyword evidence="3" id="KW-0813">Transport</keyword>
<proteinExistence type="inferred from homology"/>
<dbReference type="PANTHER" id="PTHR43150">
    <property type="entry name" value="HYPERKINETIC, ISOFORM M"/>
    <property type="match status" value="1"/>
</dbReference>
<dbReference type="CDD" id="cd19142">
    <property type="entry name" value="AKR_AKR6B1"/>
    <property type="match status" value="1"/>
</dbReference>
<organism evidence="12 13">
    <name type="scientific">Brassicogethes aeneus</name>
    <name type="common">Rape pollen beetle</name>
    <name type="synonym">Meligethes aeneus</name>
    <dbReference type="NCBI Taxonomy" id="1431903"/>
    <lineage>
        <taxon>Eukaryota</taxon>
        <taxon>Metazoa</taxon>
        <taxon>Ecdysozoa</taxon>
        <taxon>Arthropoda</taxon>
        <taxon>Hexapoda</taxon>
        <taxon>Insecta</taxon>
        <taxon>Pterygota</taxon>
        <taxon>Neoptera</taxon>
        <taxon>Endopterygota</taxon>
        <taxon>Coleoptera</taxon>
        <taxon>Polyphaga</taxon>
        <taxon>Cucujiformia</taxon>
        <taxon>Nitidulidae</taxon>
        <taxon>Meligethinae</taxon>
        <taxon>Brassicogethes</taxon>
    </lineage>
</organism>
<evidence type="ECO:0000256" key="6">
    <source>
        <dbReference type="ARBA" id="ARBA00022857"/>
    </source>
</evidence>
<dbReference type="Gene3D" id="3.20.20.100">
    <property type="entry name" value="NADP-dependent oxidoreductase domain"/>
    <property type="match status" value="1"/>
</dbReference>
<dbReference type="AlphaFoldDB" id="A0A9P0FK82"/>
<sequence length="530" mass="60092">TVHSIKLAHQFWISYPPPGAGSSSGSKDKEKDKLQEEEKRSATREARQLEYDAAVKEHHRSQREQWEIRQLDNDLLQQRQSERDRETKEKELAAEQRLLLADDHQPDDTDLKFLCRAPIASLDCMEEFSAGSALSALAGERPGDSMTKEQLLLGGLTHTTPAAPLQLARQASVTPGLRYRNLGKSGLRVSNIGLGTWPTFGPNVTEEQAEQIIVLAVESGINVFDLSEAHSGTRAEVELGRILTRRGWKRTSYIVTTKIYWSTRSEERGLSRKHIIESVKASLLRLQLSYIDVVIVHKADPMCPMEEVVRAMHYVISQGWVMYWGTARWSPVEVMEAYTNCRQFNCVTPIMEQAEYHMFCREKTELYMPELYNKIGVGLMAWSPISMGFSQGKDDGSTIQLFSRASFKNKYSSFSWTEDETAAANKEGFGWMKERNQPEENRRQAERIRELNAVAERLGCSLMQLAVAWCLKNESVQCLLLGASSTDQLYDSIQSLQLIPKLNTNMVAEIERILENKPSRPPMVSTLALR</sequence>
<evidence type="ECO:0000256" key="1">
    <source>
        <dbReference type="ARBA" id="ARBA00004496"/>
    </source>
</evidence>
<dbReference type="GO" id="GO:0016491">
    <property type="term" value="F:oxidoreductase activity"/>
    <property type="evidence" value="ECO:0007669"/>
    <property type="project" value="UniProtKB-KW"/>
</dbReference>
<name>A0A9P0FK82_BRAAE</name>
<dbReference type="InterPro" id="IPR036812">
    <property type="entry name" value="NAD(P)_OxRdtase_dom_sf"/>
</dbReference>
<dbReference type="GO" id="GO:1901379">
    <property type="term" value="P:regulation of potassium ion transmembrane transport"/>
    <property type="evidence" value="ECO:0007669"/>
    <property type="project" value="TreeGrafter"/>
</dbReference>
<keyword evidence="9" id="KW-0406">Ion transport</keyword>
<dbReference type="Pfam" id="PF00248">
    <property type="entry name" value="Aldo_ket_red"/>
    <property type="match status" value="1"/>
</dbReference>
<dbReference type="GO" id="GO:0005737">
    <property type="term" value="C:cytoplasm"/>
    <property type="evidence" value="ECO:0007669"/>
    <property type="project" value="UniProtKB-SubCell"/>
</dbReference>
<dbReference type="PANTHER" id="PTHR43150:SF2">
    <property type="entry name" value="HYPERKINETIC, ISOFORM M"/>
    <property type="match status" value="1"/>
</dbReference>
<keyword evidence="8" id="KW-0560">Oxidoreductase</keyword>